<sequence>MADDHTEPRPRLRATSYAVLGLLSFGQELSGFDMKRWADWSLKFFYWAPSFSQIYGELHKLEELGLVASRLDENKNVQRKRGEREKRVYRITAEGERAVSAWTTEEAPEPAVLKHGIMLRAWLGHTADPAKLREVVLAHRAQSERMRVLALDHAEGAAPVPEWAYPVAVLNWSAQYYADECARADTLLAELDRLAAKRRRKPKRTT</sequence>
<protein>
    <submittedName>
        <fullName evidence="2">PadR family transcriptional regulator</fullName>
    </submittedName>
</protein>
<dbReference type="InterPro" id="IPR036388">
    <property type="entry name" value="WH-like_DNA-bd_sf"/>
</dbReference>
<dbReference type="RefSeq" id="WP_048630470.1">
    <property type="nucleotide sequence ID" value="NZ_CVQQ01000001.1"/>
</dbReference>
<dbReference type="AlphaFoldDB" id="A0A448IKI7"/>
<dbReference type="Pfam" id="PF03551">
    <property type="entry name" value="PadR"/>
    <property type="match status" value="1"/>
</dbReference>
<dbReference type="EMBL" id="LR134356">
    <property type="protein sequence ID" value="VEG52777.1"/>
    <property type="molecule type" value="Genomic_DNA"/>
</dbReference>
<gene>
    <name evidence="2" type="ORF">NCTC10437_01626</name>
</gene>
<evidence type="ECO:0000313" key="3">
    <source>
        <dbReference type="Proteomes" id="UP000279306"/>
    </source>
</evidence>
<evidence type="ECO:0000259" key="1">
    <source>
        <dbReference type="Pfam" id="PF03551"/>
    </source>
</evidence>
<name>A0A448IKI7_MYCAU</name>
<dbReference type="OrthoDB" id="3746369at2"/>
<dbReference type="Proteomes" id="UP000279306">
    <property type="component" value="Chromosome"/>
</dbReference>
<dbReference type="PANTHER" id="PTHR43252:SF2">
    <property type="entry name" value="TRANSCRIPTION REGULATOR, PADR-LIKE FAMILY"/>
    <property type="match status" value="1"/>
</dbReference>
<dbReference type="Gene3D" id="1.10.10.10">
    <property type="entry name" value="Winged helix-like DNA-binding domain superfamily/Winged helix DNA-binding domain"/>
    <property type="match status" value="1"/>
</dbReference>
<accession>A0A448IKI7</accession>
<dbReference type="SUPFAM" id="SSF46785">
    <property type="entry name" value="Winged helix' DNA-binding domain"/>
    <property type="match status" value="1"/>
</dbReference>
<feature type="domain" description="Transcription regulator PadR N-terminal" evidence="1">
    <location>
        <begin position="21"/>
        <end position="99"/>
    </location>
</feature>
<evidence type="ECO:0000313" key="2">
    <source>
        <dbReference type="EMBL" id="VEG52777.1"/>
    </source>
</evidence>
<organism evidence="2 3">
    <name type="scientific">Mycolicibacterium aurum</name>
    <name type="common">Mycobacterium aurum</name>
    <dbReference type="NCBI Taxonomy" id="1791"/>
    <lineage>
        <taxon>Bacteria</taxon>
        <taxon>Bacillati</taxon>
        <taxon>Actinomycetota</taxon>
        <taxon>Actinomycetes</taxon>
        <taxon>Mycobacteriales</taxon>
        <taxon>Mycobacteriaceae</taxon>
        <taxon>Mycolicibacterium</taxon>
    </lineage>
</organism>
<dbReference type="InterPro" id="IPR036390">
    <property type="entry name" value="WH_DNA-bd_sf"/>
</dbReference>
<dbReference type="KEGG" id="mauu:NCTC10437_01626"/>
<dbReference type="InterPro" id="IPR005149">
    <property type="entry name" value="Tscrpt_reg_PadR_N"/>
</dbReference>
<dbReference type="PANTHER" id="PTHR43252">
    <property type="entry name" value="TRANSCRIPTIONAL REGULATOR YQJI"/>
    <property type="match status" value="1"/>
</dbReference>
<proteinExistence type="predicted"/>
<keyword evidence="3" id="KW-1185">Reference proteome</keyword>
<reference evidence="2 3" key="1">
    <citation type="submission" date="2018-12" db="EMBL/GenBank/DDBJ databases">
        <authorList>
            <consortium name="Pathogen Informatics"/>
        </authorList>
    </citation>
    <scope>NUCLEOTIDE SEQUENCE [LARGE SCALE GENOMIC DNA]</scope>
    <source>
        <strain evidence="2 3">NCTC10437</strain>
    </source>
</reference>
<dbReference type="STRING" id="1791.GCA_001049355_00578"/>